<dbReference type="RefSeq" id="WP_091791013.1">
    <property type="nucleotide sequence ID" value="NZ_FNAF01000001.1"/>
</dbReference>
<dbReference type="AlphaFoldDB" id="A0A1G6SJT4"/>
<dbReference type="OrthoDB" id="9796171at2"/>
<dbReference type="CDD" id="cd04301">
    <property type="entry name" value="NAT_SF"/>
    <property type="match status" value="1"/>
</dbReference>
<proteinExistence type="predicted"/>
<dbReference type="Gene3D" id="3.40.630.30">
    <property type="match status" value="1"/>
</dbReference>
<dbReference type="GO" id="GO:0016747">
    <property type="term" value="F:acyltransferase activity, transferring groups other than amino-acyl groups"/>
    <property type="evidence" value="ECO:0007669"/>
    <property type="project" value="InterPro"/>
</dbReference>
<protein>
    <submittedName>
        <fullName evidence="4">Predicted N-acyltransferase, GNAT family</fullName>
    </submittedName>
</protein>
<evidence type="ECO:0000259" key="3">
    <source>
        <dbReference type="PROSITE" id="PS51186"/>
    </source>
</evidence>
<keyword evidence="1 4" id="KW-0808">Transferase</keyword>
<name>A0A1G6SJT4_PEPNI</name>
<dbReference type="InterPro" id="IPR016181">
    <property type="entry name" value="Acyl_CoA_acyltransferase"/>
</dbReference>
<keyword evidence="5" id="KW-1185">Reference proteome</keyword>
<accession>A0A1G6SJT4</accession>
<dbReference type="PROSITE" id="PS51186">
    <property type="entry name" value="GNAT"/>
    <property type="match status" value="1"/>
</dbReference>
<organism evidence="4 5">
    <name type="scientific">Peptococcus niger</name>
    <dbReference type="NCBI Taxonomy" id="2741"/>
    <lineage>
        <taxon>Bacteria</taxon>
        <taxon>Bacillati</taxon>
        <taxon>Bacillota</taxon>
        <taxon>Clostridia</taxon>
        <taxon>Eubacteriales</taxon>
        <taxon>Peptococcaceae</taxon>
        <taxon>Peptococcus</taxon>
    </lineage>
</organism>
<sequence>MVKVQWGMPAEAEAIRRTVFIEEQAFVEEFDALDDLALHLVVYDDDVPVGTARVFSNPDEPEIYRIGRVAVSKRSRKSGAGRRVMALAEALILAQGGQRVELHAQAQAKGFYEKCGYQQQGPGFMEEDCPHVLMVKELVLR</sequence>
<evidence type="ECO:0000256" key="2">
    <source>
        <dbReference type="ARBA" id="ARBA00023315"/>
    </source>
</evidence>
<dbReference type="InterPro" id="IPR050832">
    <property type="entry name" value="Bact_Acetyltransf"/>
</dbReference>
<gene>
    <name evidence="4" type="ORF">SAMN04489866_101337</name>
</gene>
<dbReference type="STRING" id="2741.SAMN04489866_101337"/>
<dbReference type="SUPFAM" id="SSF55729">
    <property type="entry name" value="Acyl-CoA N-acyltransferases (Nat)"/>
    <property type="match status" value="1"/>
</dbReference>
<evidence type="ECO:0000313" key="4">
    <source>
        <dbReference type="EMBL" id="SDD16406.1"/>
    </source>
</evidence>
<reference evidence="4 5" key="1">
    <citation type="submission" date="2016-10" db="EMBL/GenBank/DDBJ databases">
        <authorList>
            <person name="de Groot N.N."/>
        </authorList>
    </citation>
    <scope>NUCLEOTIDE SEQUENCE [LARGE SCALE GENOMIC DNA]</scope>
    <source>
        <strain evidence="4 5">DSM 20475</strain>
    </source>
</reference>
<dbReference type="PANTHER" id="PTHR43877">
    <property type="entry name" value="AMINOALKYLPHOSPHONATE N-ACETYLTRANSFERASE-RELATED-RELATED"/>
    <property type="match status" value="1"/>
</dbReference>
<dbReference type="Pfam" id="PF13673">
    <property type="entry name" value="Acetyltransf_10"/>
    <property type="match status" value="1"/>
</dbReference>
<evidence type="ECO:0000256" key="1">
    <source>
        <dbReference type="ARBA" id="ARBA00022679"/>
    </source>
</evidence>
<dbReference type="EMBL" id="FNAF01000001">
    <property type="protein sequence ID" value="SDD16406.1"/>
    <property type="molecule type" value="Genomic_DNA"/>
</dbReference>
<dbReference type="Proteomes" id="UP000198995">
    <property type="component" value="Unassembled WGS sequence"/>
</dbReference>
<feature type="domain" description="N-acetyltransferase" evidence="3">
    <location>
        <begin position="1"/>
        <end position="139"/>
    </location>
</feature>
<evidence type="ECO:0000313" key="5">
    <source>
        <dbReference type="Proteomes" id="UP000198995"/>
    </source>
</evidence>
<dbReference type="InterPro" id="IPR000182">
    <property type="entry name" value="GNAT_dom"/>
</dbReference>
<keyword evidence="2 4" id="KW-0012">Acyltransferase</keyword>